<dbReference type="OrthoDB" id="8910390at2"/>
<evidence type="ECO:0000256" key="1">
    <source>
        <dbReference type="SAM" id="Phobius"/>
    </source>
</evidence>
<dbReference type="InterPro" id="IPR036388">
    <property type="entry name" value="WH-like_DNA-bd_sf"/>
</dbReference>
<dbReference type="RefSeq" id="WP_073010704.1">
    <property type="nucleotide sequence ID" value="NZ_FQXD01000012.1"/>
</dbReference>
<dbReference type="Gene3D" id="1.10.10.10">
    <property type="entry name" value="Winged helix-like DNA-binding domain superfamily/Winged helix DNA-binding domain"/>
    <property type="match status" value="1"/>
</dbReference>
<dbReference type="InterPro" id="IPR013324">
    <property type="entry name" value="RNA_pol_sigma_r3/r4-like"/>
</dbReference>
<dbReference type="AlphaFoldDB" id="A0A1M5VJF1"/>
<sequence length="152" mass="17954">MNKKQVEDLIYQYHWRKRELDRIFNILFGGSISMPSFGMVSQYGIEATLPKPNTSIKSPAEIDAMDAREERLYKRYREFDDIVEAIEKIVDYLEDVQHQIILDCMMEGMSYRSIADHLGVNRNKIREMKEDMLCQICQKCHFLHDLLDKNSA</sequence>
<evidence type="ECO:0000313" key="2">
    <source>
        <dbReference type="EMBL" id="SHH75194.1"/>
    </source>
</evidence>
<proteinExistence type="predicted"/>
<dbReference type="SUPFAM" id="SSF88659">
    <property type="entry name" value="Sigma3 and sigma4 domains of RNA polymerase sigma factors"/>
    <property type="match status" value="1"/>
</dbReference>
<keyword evidence="3" id="KW-1185">Reference proteome</keyword>
<keyword evidence="1" id="KW-1133">Transmembrane helix</keyword>
<accession>A0A1M5VJF1</accession>
<organism evidence="2 3">
    <name type="scientific">Virgibacillus chiguensis</name>
    <dbReference type="NCBI Taxonomy" id="411959"/>
    <lineage>
        <taxon>Bacteria</taxon>
        <taxon>Bacillati</taxon>
        <taxon>Bacillota</taxon>
        <taxon>Bacilli</taxon>
        <taxon>Bacillales</taxon>
        <taxon>Bacillaceae</taxon>
        <taxon>Virgibacillus</taxon>
    </lineage>
</organism>
<gene>
    <name evidence="2" type="ORF">SAMN05421807_112145</name>
</gene>
<evidence type="ECO:0000313" key="3">
    <source>
        <dbReference type="Proteomes" id="UP000184079"/>
    </source>
</evidence>
<protein>
    <submittedName>
        <fullName evidence="2">Uncharacterized protein</fullName>
    </submittedName>
</protein>
<dbReference type="EMBL" id="FQXD01000012">
    <property type="protein sequence ID" value="SHH75194.1"/>
    <property type="molecule type" value="Genomic_DNA"/>
</dbReference>
<name>A0A1M5VJF1_9BACI</name>
<dbReference type="Proteomes" id="UP000184079">
    <property type="component" value="Unassembled WGS sequence"/>
</dbReference>
<reference evidence="3" key="1">
    <citation type="submission" date="2016-11" db="EMBL/GenBank/DDBJ databases">
        <authorList>
            <person name="Varghese N."/>
            <person name="Submissions S."/>
        </authorList>
    </citation>
    <scope>NUCLEOTIDE SEQUENCE [LARGE SCALE GENOMIC DNA]</scope>
    <source>
        <strain evidence="3">CGMCC 1.6496</strain>
    </source>
</reference>
<feature type="transmembrane region" description="Helical" evidence="1">
    <location>
        <begin position="23"/>
        <end position="45"/>
    </location>
</feature>
<keyword evidence="1" id="KW-0812">Transmembrane</keyword>
<keyword evidence="1" id="KW-0472">Membrane</keyword>